<dbReference type="Pfam" id="PF12732">
    <property type="entry name" value="YtxH"/>
    <property type="match status" value="1"/>
</dbReference>
<reference evidence="3 4" key="1">
    <citation type="submission" date="2012-08" db="EMBL/GenBank/DDBJ databases">
        <title>The Genome Sequence of Slackia piriformis YIT 12062.</title>
        <authorList>
            <consortium name="The Broad Institute Genome Sequencing Platform"/>
            <person name="Earl A."/>
            <person name="Ward D."/>
            <person name="Feldgarden M."/>
            <person name="Gevers D."/>
            <person name="Morotomi M."/>
            <person name="Walker B."/>
            <person name="Young S.K."/>
            <person name="Zeng Q."/>
            <person name="Gargeya S."/>
            <person name="Fitzgerald M."/>
            <person name="Haas B."/>
            <person name="Abouelleil A."/>
            <person name="Alvarado L."/>
            <person name="Arachchi H.M."/>
            <person name="Berlin A.M."/>
            <person name="Chapman S.B."/>
            <person name="Goldberg J."/>
            <person name="Griggs A."/>
            <person name="Gujja S."/>
            <person name="Hansen M."/>
            <person name="Howarth C."/>
            <person name="Imamovic A."/>
            <person name="Larimer J."/>
            <person name="McCowen C."/>
            <person name="Montmayeur A."/>
            <person name="Murphy C."/>
            <person name="Neiman D."/>
            <person name="Pearson M."/>
            <person name="Priest M."/>
            <person name="Roberts A."/>
            <person name="Saif S."/>
            <person name="Shea T."/>
            <person name="Sisk P."/>
            <person name="Sykes S."/>
            <person name="Wortman J."/>
            <person name="Nusbaum C."/>
            <person name="Birren B."/>
        </authorList>
    </citation>
    <scope>NUCLEOTIDE SEQUENCE [LARGE SCALE GENOMIC DNA]</scope>
    <source>
        <strain evidence="3 4">YIT 12062</strain>
    </source>
</reference>
<organism evidence="3 4">
    <name type="scientific">Slackia piriformis YIT 12062</name>
    <dbReference type="NCBI Taxonomy" id="742818"/>
    <lineage>
        <taxon>Bacteria</taxon>
        <taxon>Bacillati</taxon>
        <taxon>Actinomycetota</taxon>
        <taxon>Coriobacteriia</taxon>
        <taxon>Eggerthellales</taxon>
        <taxon>Eggerthellaceae</taxon>
        <taxon>Slackia</taxon>
    </lineage>
</organism>
<feature type="region of interest" description="Disordered" evidence="2">
    <location>
        <begin position="184"/>
        <end position="234"/>
    </location>
</feature>
<dbReference type="OrthoDB" id="3197270at2"/>
<dbReference type="HOGENOM" id="CLU_1353038_0_0_11"/>
<feature type="coiled-coil region" evidence="1">
    <location>
        <begin position="115"/>
        <end position="142"/>
    </location>
</feature>
<dbReference type="eggNOG" id="COG4980">
    <property type="taxonomic scope" value="Bacteria"/>
</dbReference>
<evidence type="ECO:0000256" key="1">
    <source>
        <dbReference type="SAM" id="Coils"/>
    </source>
</evidence>
<keyword evidence="1" id="KW-0175">Coiled coil</keyword>
<protein>
    <recommendedName>
        <fullName evidence="5">YtxH domain-containing protein</fullName>
    </recommendedName>
</protein>
<dbReference type="Proteomes" id="UP000006069">
    <property type="component" value="Unassembled WGS sequence"/>
</dbReference>
<dbReference type="PATRIC" id="fig|742818.3.peg.10"/>
<name>K0YLD4_9ACTN</name>
<dbReference type="RefSeq" id="WP_009138254.1">
    <property type="nucleotide sequence ID" value="NZ_JH815198.1"/>
</dbReference>
<dbReference type="Gene3D" id="1.20.120.20">
    <property type="entry name" value="Apolipoprotein"/>
    <property type="match status" value="1"/>
</dbReference>
<gene>
    <name evidence="3" type="ORF">HMPREF9451_00013</name>
</gene>
<evidence type="ECO:0000256" key="2">
    <source>
        <dbReference type="SAM" id="MobiDB-lite"/>
    </source>
</evidence>
<sequence length="234" mass="24056">MGNKFSAFVVGGLVGAGVALLCAPRKGVETRALVAEKASTVFGQAKTVGDQAVERGQALYEDAVVQGQKAYDYAVAGTQAAYTDVTQKGRQVYETAAHHVQGAAQKAQKTADAVKPAFSDKNDELRAKIDAARERIAAQVAKNAEAAHAVVVEKVPVAAQKVNEVVDAAQEKVASAAAVLAGSAAARSSSDAQAASPVEQAPVSEAPSVMYEAEPVQPAASAPEAQSEVNKEQQ</sequence>
<proteinExistence type="predicted"/>
<dbReference type="AlphaFoldDB" id="K0YLD4"/>
<evidence type="ECO:0000313" key="4">
    <source>
        <dbReference type="Proteomes" id="UP000006069"/>
    </source>
</evidence>
<keyword evidence="4" id="KW-1185">Reference proteome</keyword>
<accession>K0YLD4</accession>
<feature type="compositionally biased region" description="Low complexity" evidence="2">
    <location>
        <begin position="184"/>
        <end position="196"/>
    </location>
</feature>
<evidence type="ECO:0008006" key="5">
    <source>
        <dbReference type="Google" id="ProtNLM"/>
    </source>
</evidence>
<dbReference type="InterPro" id="IPR024623">
    <property type="entry name" value="YtxH"/>
</dbReference>
<comment type="caution">
    <text evidence="3">The sequence shown here is derived from an EMBL/GenBank/DDBJ whole genome shotgun (WGS) entry which is preliminary data.</text>
</comment>
<dbReference type="InParanoid" id="K0YLD4"/>
<evidence type="ECO:0000313" key="3">
    <source>
        <dbReference type="EMBL" id="EJZ84412.1"/>
    </source>
</evidence>
<dbReference type="EMBL" id="ADMD01000001">
    <property type="protein sequence ID" value="EJZ84412.1"/>
    <property type="molecule type" value="Genomic_DNA"/>
</dbReference>